<dbReference type="Gene3D" id="3.10.180.10">
    <property type="entry name" value="2,3-Dihydroxybiphenyl 1,2-Dioxygenase, domain 1"/>
    <property type="match status" value="1"/>
</dbReference>
<proteinExistence type="predicted"/>
<dbReference type="InterPro" id="IPR009725">
    <property type="entry name" value="3_dmu_93_MTrfase"/>
</dbReference>
<gene>
    <name evidence="2" type="ORF">QYB97_16050</name>
</gene>
<name>A0ABT8HYZ8_9BACL</name>
<reference evidence="2" key="1">
    <citation type="submission" date="2023-07" db="EMBL/GenBank/DDBJ databases">
        <title>Fictibacillus sp. isolated from freshwater pond.</title>
        <authorList>
            <person name="Kirdat K."/>
            <person name="Bhat A."/>
            <person name="Mourya A."/>
            <person name="Yadav A."/>
        </authorList>
    </citation>
    <scope>NUCLEOTIDE SEQUENCE</scope>
    <source>
        <strain evidence="2">NE201</strain>
    </source>
</reference>
<comment type="caution">
    <text evidence="2">The sequence shown here is derived from an EMBL/GenBank/DDBJ whole genome shotgun (WGS) entry which is preliminary data.</text>
</comment>
<dbReference type="PANTHER" id="PTHR33990">
    <property type="entry name" value="PROTEIN YJDN-RELATED"/>
    <property type="match status" value="1"/>
</dbReference>
<dbReference type="InterPro" id="IPR028973">
    <property type="entry name" value="PhnB-like"/>
</dbReference>
<dbReference type="Pfam" id="PF06983">
    <property type="entry name" value="3-dmu-9_3-mt"/>
    <property type="match status" value="1"/>
</dbReference>
<protein>
    <submittedName>
        <fullName evidence="2">VOC family protein</fullName>
    </submittedName>
</protein>
<dbReference type="CDD" id="cd06588">
    <property type="entry name" value="PhnB_like"/>
    <property type="match status" value="1"/>
</dbReference>
<evidence type="ECO:0000313" key="2">
    <source>
        <dbReference type="EMBL" id="MDN4525999.1"/>
    </source>
</evidence>
<dbReference type="Proteomes" id="UP001172721">
    <property type="component" value="Unassembled WGS sequence"/>
</dbReference>
<accession>A0ABT8HYZ8</accession>
<evidence type="ECO:0000313" key="3">
    <source>
        <dbReference type="Proteomes" id="UP001172721"/>
    </source>
</evidence>
<feature type="domain" description="PhnB-like" evidence="1">
    <location>
        <begin position="7"/>
        <end position="120"/>
    </location>
</feature>
<organism evidence="2 3">
    <name type="scientific">Fictibacillus fluitans</name>
    <dbReference type="NCBI Taxonomy" id="3058422"/>
    <lineage>
        <taxon>Bacteria</taxon>
        <taxon>Bacillati</taxon>
        <taxon>Bacillota</taxon>
        <taxon>Bacilli</taxon>
        <taxon>Bacillales</taxon>
        <taxon>Fictibacillaceae</taxon>
        <taxon>Fictibacillus</taxon>
    </lineage>
</organism>
<evidence type="ECO:0000259" key="1">
    <source>
        <dbReference type="Pfam" id="PF06983"/>
    </source>
</evidence>
<dbReference type="PIRSF" id="PIRSF021700">
    <property type="entry name" value="3_dmu_93_MTrfase"/>
    <property type="match status" value="1"/>
</dbReference>
<keyword evidence="3" id="KW-1185">Reference proteome</keyword>
<dbReference type="SUPFAM" id="SSF54593">
    <property type="entry name" value="Glyoxalase/Bleomycin resistance protein/Dihydroxybiphenyl dioxygenase"/>
    <property type="match status" value="1"/>
</dbReference>
<dbReference type="InterPro" id="IPR029068">
    <property type="entry name" value="Glyas_Bleomycin-R_OHBP_Dase"/>
</dbReference>
<sequence length="164" mass="18801">MSISMPKITPHLCFNDQAEEAVDFYVSIFKNSRVMNVTRYGQEEHGAEGQVRTVRFQIDGQELIATNGGPYFKFSDGISLYVSCDTQEEVDYLWEKLSEGGEKQECGWLKDKYGVTWEITPRIAWEMVNDPDPEKSQRVVKAIYKMEKLDAEKIKQASEGSLEN</sequence>
<dbReference type="EMBL" id="JAUHTR010000008">
    <property type="protein sequence ID" value="MDN4525999.1"/>
    <property type="molecule type" value="Genomic_DNA"/>
</dbReference>